<dbReference type="EMBL" id="VHLH01000032">
    <property type="protein sequence ID" value="TPW26316.1"/>
    <property type="molecule type" value="Genomic_DNA"/>
</dbReference>
<dbReference type="InterPro" id="IPR017871">
    <property type="entry name" value="ABC_transporter-like_CS"/>
</dbReference>
<keyword evidence="3" id="KW-0813">Transport</keyword>
<dbReference type="Proteomes" id="UP000320314">
    <property type="component" value="Unassembled WGS sequence"/>
</dbReference>
<keyword evidence="5 7" id="KW-0067">ATP-binding</keyword>
<dbReference type="Pfam" id="PF00005">
    <property type="entry name" value="ABC_tran"/>
    <property type="match status" value="1"/>
</dbReference>
<dbReference type="AlphaFoldDB" id="A0A506TYC2"/>
<evidence type="ECO:0000313" key="8">
    <source>
        <dbReference type="Proteomes" id="UP000320314"/>
    </source>
</evidence>
<dbReference type="GO" id="GO:0016887">
    <property type="term" value="F:ATP hydrolysis activity"/>
    <property type="evidence" value="ECO:0007669"/>
    <property type="project" value="InterPro"/>
</dbReference>
<dbReference type="PROSITE" id="PS50893">
    <property type="entry name" value="ABC_TRANSPORTER_2"/>
    <property type="match status" value="1"/>
</dbReference>
<organism evidence="7 8">
    <name type="scientific">Pararhizobium mangrovi</name>
    <dbReference type="NCBI Taxonomy" id="2590452"/>
    <lineage>
        <taxon>Bacteria</taxon>
        <taxon>Pseudomonadati</taxon>
        <taxon>Pseudomonadota</taxon>
        <taxon>Alphaproteobacteria</taxon>
        <taxon>Hyphomicrobiales</taxon>
        <taxon>Rhizobiaceae</taxon>
        <taxon>Rhizobium/Agrobacterium group</taxon>
        <taxon>Pararhizobium</taxon>
    </lineage>
</organism>
<dbReference type="InterPro" id="IPR013563">
    <property type="entry name" value="Oligopep_ABC_C"/>
</dbReference>
<dbReference type="SUPFAM" id="SSF52540">
    <property type="entry name" value="P-loop containing nucleoside triphosphate hydrolases"/>
    <property type="match status" value="1"/>
</dbReference>
<dbReference type="CDD" id="cd03257">
    <property type="entry name" value="ABC_NikE_OppD_transporters"/>
    <property type="match status" value="1"/>
</dbReference>
<accession>A0A506TYC2</accession>
<comment type="similarity">
    <text evidence="2">Belongs to the ABC transporter superfamily.</text>
</comment>
<dbReference type="GO" id="GO:0005524">
    <property type="term" value="F:ATP binding"/>
    <property type="evidence" value="ECO:0007669"/>
    <property type="project" value="UniProtKB-KW"/>
</dbReference>
<reference evidence="7 8" key="1">
    <citation type="submission" date="2019-06" db="EMBL/GenBank/DDBJ databases">
        <authorList>
            <person name="Li M."/>
        </authorList>
    </citation>
    <scope>NUCLEOTIDE SEQUENCE [LARGE SCALE GENOMIC DNA]</scope>
    <source>
        <strain evidence="7 8">BGMRC6574</strain>
    </source>
</reference>
<dbReference type="InterPro" id="IPR003593">
    <property type="entry name" value="AAA+_ATPase"/>
</dbReference>
<comment type="subcellular location">
    <subcellularLocation>
        <location evidence="1">Cell inner membrane</location>
        <topology evidence="1">Peripheral membrane protein</topology>
    </subcellularLocation>
</comment>
<dbReference type="PROSITE" id="PS00211">
    <property type="entry name" value="ABC_TRANSPORTER_1"/>
    <property type="match status" value="1"/>
</dbReference>
<evidence type="ECO:0000256" key="4">
    <source>
        <dbReference type="ARBA" id="ARBA00022741"/>
    </source>
</evidence>
<dbReference type="RefSeq" id="WP_141167948.1">
    <property type="nucleotide sequence ID" value="NZ_VHLH01000032.1"/>
</dbReference>
<dbReference type="GO" id="GO:0015833">
    <property type="term" value="P:peptide transport"/>
    <property type="evidence" value="ECO:0007669"/>
    <property type="project" value="InterPro"/>
</dbReference>
<evidence type="ECO:0000259" key="6">
    <source>
        <dbReference type="PROSITE" id="PS50893"/>
    </source>
</evidence>
<dbReference type="InterPro" id="IPR003439">
    <property type="entry name" value="ABC_transporter-like_ATP-bd"/>
</dbReference>
<dbReference type="SMART" id="SM00382">
    <property type="entry name" value="AAA"/>
    <property type="match status" value="1"/>
</dbReference>
<dbReference type="Gene3D" id="3.40.50.300">
    <property type="entry name" value="P-loop containing nucleotide triphosphate hydrolases"/>
    <property type="match status" value="1"/>
</dbReference>
<dbReference type="OrthoDB" id="9815712at2"/>
<proteinExistence type="inferred from homology"/>
<dbReference type="FunFam" id="3.40.50.300:FF:000016">
    <property type="entry name" value="Oligopeptide ABC transporter ATP-binding component"/>
    <property type="match status" value="1"/>
</dbReference>
<name>A0A506TYC2_9HYPH</name>
<dbReference type="InterPro" id="IPR050319">
    <property type="entry name" value="ABC_transp_ATP-bind"/>
</dbReference>
<evidence type="ECO:0000313" key="7">
    <source>
        <dbReference type="EMBL" id="TPW26316.1"/>
    </source>
</evidence>
<dbReference type="InterPro" id="IPR027417">
    <property type="entry name" value="P-loop_NTPase"/>
</dbReference>
<sequence>MTNILEVRDLVKTYPAADGGRVRALDGVSLDLERGEILGIVGESGCGKSTLARSVMRLEEPDSGSVRLGDTDLTTARGRALMRARARIQIVFQDPFGSLNPRHRVRTIVGEPLVVHGRKGVDARVRELLEIVGLPTSAGDRLPHEFSGGQRQRIAIARALALSPEVIVADESVSALDVSIQSQIINLLARLRKELDLSIVFISHDLSVVRHLCDRTEVMYMGRVVEASKTRALFKDPRHPYSRALLSAIPVPPKKAVRTERGERIILSGELPDPAHRPSGCAFHPRCFMAEELCRHEEPALLRRRLEKDIGQADEGRLAACHFAGDPVPGGT</sequence>
<dbReference type="PANTHER" id="PTHR43776">
    <property type="entry name" value="TRANSPORT ATP-BINDING PROTEIN"/>
    <property type="match status" value="1"/>
</dbReference>
<dbReference type="GO" id="GO:0055085">
    <property type="term" value="P:transmembrane transport"/>
    <property type="evidence" value="ECO:0007669"/>
    <property type="project" value="UniProtKB-ARBA"/>
</dbReference>
<protein>
    <submittedName>
        <fullName evidence="7">ATP-binding cassette domain-containing protein</fullName>
    </submittedName>
</protein>
<dbReference type="PANTHER" id="PTHR43776:SF7">
    <property type="entry name" value="D,D-DIPEPTIDE TRANSPORT ATP-BINDING PROTEIN DDPF-RELATED"/>
    <property type="match status" value="1"/>
</dbReference>
<feature type="domain" description="ABC transporter" evidence="6">
    <location>
        <begin position="5"/>
        <end position="246"/>
    </location>
</feature>
<evidence type="ECO:0000256" key="5">
    <source>
        <dbReference type="ARBA" id="ARBA00022840"/>
    </source>
</evidence>
<comment type="caution">
    <text evidence="7">The sequence shown here is derived from an EMBL/GenBank/DDBJ whole genome shotgun (WGS) entry which is preliminary data.</text>
</comment>
<dbReference type="GO" id="GO:0005886">
    <property type="term" value="C:plasma membrane"/>
    <property type="evidence" value="ECO:0007669"/>
    <property type="project" value="UniProtKB-SubCell"/>
</dbReference>
<dbReference type="Pfam" id="PF08352">
    <property type="entry name" value="oligo_HPY"/>
    <property type="match status" value="1"/>
</dbReference>
<dbReference type="NCBIfam" id="TIGR01727">
    <property type="entry name" value="oligo_HPY"/>
    <property type="match status" value="1"/>
</dbReference>
<keyword evidence="4" id="KW-0547">Nucleotide-binding</keyword>
<evidence type="ECO:0000256" key="2">
    <source>
        <dbReference type="ARBA" id="ARBA00005417"/>
    </source>
</evidence>
<gene>
    <name evidence="7" type="ORF">FJU11_15310</name>
</gene>
<evidence type="ECO:0000256" key="1">
    <source>
        <dbReference type="ARBA" id="ARBA00004417"/>
    </source>
</evidence>
<evidence type="ECO:0000256" key="3">
    <source>
        <dbReference type="ARBA" id="ARBA00022448"/>
    </source>
</evidence>
<keyword evidence="8" id="KW-1185">Reference proteome</keyword>